<proteinExistence type="predicted"/>
<comment type="caution">
    <text evidence="1">The sequence shown here is derived from an EMBL/GenBank/DDBJ whole genome shotgun (WGS) entry which is preliminary data.</text>
</comment>
<accession>A0A4C1VFT6</accession>
<gene>
    <name evidence="1" type="ORF">EVAR_79403_1</name>
</gene>
<dbReference type="AlphaFoldDB" id="A0A4C1VFT6"/>
<name>A0A4C1VFT6_EUMVA</name>
<dbReference type="EMBL" id="BGZK01000334">
    <property type="protein sequence ID" value="GBP37470.1"/>
    <property type="molecule type" value="Genomic_DNA"/>
</dbReference>
<evidence type="ECO:0000313" key="2">
    <source>
        <dbReference type="Proteomes" id="UP000299102"/>
    </source>
</evidence>
<reference evidence="1 2" key="1">
    <citation type="journal article" date="2019" name="Commun. Biol.">
        <title>The bagworm genome reveals a unique fibroin gene that provides high tensile strength.</title>
        <authorList>
            <person name="Kono N."/>
            <person name="Nakamura H."/>
            <person name="Ohtoshi R."/>
            <person name="Tomita M."/>
            <person name="Numata K."/>
            <person name="Arakawa K."/>
        </authorList>
    </citation>
    <scope>NUCLEOTIDE SEQUENCE [LARGE SCALE GENOMIC DNA]</scope>
</reference>
<dbReference type="Proteomes" id="UP000299102">
    <property type="component" value="Unassembled WGS sequence"/>
</dbReference>
<protein>
    <submittedName>
        <fullName evidence="1">Uncharacterized protein</fullName>
    </submittedName>
</protein>
<sequence>MTTQWWSGYLKKREEREWLPNSPFAVYTNRSNMVLDNFALACLKDAARVGRPAAAYAPYLHCLTPKTTSHAHGRGVREREAP</sequence>
<keyword evidence="2" id="KW-1185">Reference proteome</keyword>
<organism evidence="1 2">
    <name type="scientific">Eumeta variegata</name>
    <name type="common">Bagworm moth</name>
    <name type="synonym">Eumeta japonica</name>
    <dbReference type="NCBI Taxonomy" id="151549"/>
    <lineage>
        <taxon>Eukaryota</taxon>
        <taxon>Metazoa</taxon>
        <taxon>Ecdysozoa</taxon>
        <taxon>Arthropoda</taxon>
        <taxon>Hexapoda</taxon>
        <taxon>Insecta</taxon>
        <taxon>Pterygota</taxon>
        <taxon>Neoptera</taxon>
        <taxon>Endopterygota</taxon>
        <taxon>Lepidoptera</taxon>
        <taxon>Glossata</taxon>
        <taxon>Ditrysia</taxon>
        <taxon>Tineoidea</taxon>
        <taxon>Psychidae</taxon>
        <taxon>Oiketicinae</taxon>
        <taxon>Eumeta</taxon>
    </lineage>
</organism>
<evidence type="ECO:0000313" key="1">
    <source>
        <dbReference type="EMBL" id="GBP37470.1"/>
    </source>
</evidence>